<keyword evidence="3" id="KW-1185">Reference proteome</keyword>
<feature type="region of interest" description="Disordered" evidence="1">
    <location>
        <begin position="138"/>
        <end position="184"/>
    </location>
</feature>
<feature type="compositionally biased region" description="Polar residues" evidence="1">
    <location>
        <begin position="138"/>
        <end position="159"/>
    </location>
</feature>
<sequence length="184" mass="20765">MADLQTLRHEVEALKLQLQHKRKNTKETLSIKDLSNREQHATVGIRRGKWWLQDRQMLSRAFAAEAGKVIVKLRETWIWSGRTVILDKIAWLDEMMQENPLMLTTTNEVAEEIEVSSEMLVDTSQSLVQRFEIGELNQTASETTDSAEASKTLPSSSAESHGEVRESLAPNAMVASNPSDSKFI</sequence>
<evidence type="ECO:0000313" key="2">
    <source>
        <dbReference type="EMBL" id="CEG40535.1"/>
    </source>
</evidence>
<dbReference type="OrthoDB" id="129762at2759"/>
<proteinExistence type="predicted"/>
<dbReference type="AlphaFoldDB" id="A0A0P1AHS3"/>
<dbReference type="Proteomes" id="UP000054928">
    <property type="component" value="Unassembled WGS sequence"/>
</dbReference>
<dbReference type="EMBL" id="CCYD01000523">
    <property type="protein sequence ID" value="CEG40535.1"/>
    <property type="molecule type" value="Genomic_DNA"/>
</dbReference>
<feature type="compositionally biased region" description="Polar residues" evidence="1">
    <location>
        <begin position="174"/>
        <end position="184"/>
    </location>
</feature>
<evidence type="ECO:0000313" key="3">
    <source>
        <dbReference type="Proteomes" id="UP000054928"/>
    </source>
</evidence>
<name>A0A0P1AHS3_PLAHL</name>
<protein>
    <submittedName>
        <fullName evidence="2">Uncharacterized protein</fullName>
    </submittedName>
</protein>
<reference evidence="3" key="1">
    <citation type="submission" date="2014-09" db="EMBL/GenBank/DDBJ databases">
        <authorList>
            <person name="Sharma Rahul"/>
            <person name="Thines Marco"/>
        </authorList>
    </citation>
    <scope>NUCLEOTIDE SEQUENCE [LARGE SCALE GENOMIC DNA]</scope>
</reference>
<dbReference type="RefSeq" id="XP_024576904.1">
    <property type="nucleotide sequence ID" value="XM_024726204.1"/>
</dbReference>
<dbReference type="GeneID" id="36405784"/>
<accession>A0A0P1AHS3</accession>
<evidence type="ECO:0000256" key="1">
    <source>
        <dbReference type="SAM" id="MobiDB-lite"/>
    </source>
</evidence>
<organism evidence="2 3">
    <name type="scientific">Plasmopara halstedii</name>
    <name type="common">Downy mildew of sunflower</name>
    <dbReference type="NCBI Taxonomy" id="4781"/>
    <lineage>
        <taxon>Eukaryota</taxon>
        <taxon>Sar</taxon>
        <taxon>Stramenopiles</taxon>
        <taxon>Oomycota</taxon>
        <taxon>Peronosporomycetes</taxon>
        <taxon>Peronosporales</taxon>
        <taxon>Peronosporaceae</taxon>
        <taxon>Plasmopara</taxon>
    </lineage>
</organism>